<proteinExistence type="predicted"/>
<evidence type="ECO:0000313" key="1">
    <source>
        <dbReference type="EMBL" id="VDD40090.1"/>
    </source>
</evidence>
<organism evidence="1">
    <name type="scientific">Brassica oleracea</name>
    <name type="common">Wild cabbage</name>
    <dbReference type="NCBI Taxonomy" id="3712"/>
    <lineage>
        <taxon>Eukaryota</taxon>
        <taxon>Viridiplantae</taxon>
        <taxon>Streptophyta</taxon>
        <taxon>Embryophyta</taxon>
        <taxon>Tracheophyta</taxon>
        <taxon>Spermatophyta</taxon>
        <taxon>Magnoliopsida</taxon>
        <taxon>eudicotyledons</taxon>
        <taxon>Gunneridae</taxon>
        <taxon>Pentapetalae</taxon>
        <taxon>rosids</taxon>
        <taxon>malvids</taxon>
        <taxon>Brassicales</taxon>
        <taxon>Brassicaceae</taxon>
        <taxon>Brassiceae</taxon>
        <taxon>Brassica</taxon>
    </lineage>
</organism>
<dbReference type="AlphaFoldDB" id="A0A3P6EJR4"/>
<name>A0A3P6EJR4_BRAOL</name>
<protein>
    <submittedName>
        <fullName evidence="1">Uncharacterized protein</fullName>
    </submittedName>
</protein>
<gene>
    <name evidence="1" type="ORF">BOLC7T45650H</name>
</gene>
<dbReference type="EMBL" id="LR031876">
    <property type="protein sequence ID" value="VDD40090.1"/>
    <property type="molecule type" value="Genomic_DNA"/>
</dbReference>
<accession>A0A3P6EJR4</accession>
<reference evidence="1" key="1">
    <citation type="submission" date="2018-11" db="EMBL/GenBank/DDBJ databases">
        <authorList>
            <consortium name="Genoscope - CEA"/>
            <person name="William W."/>
        </authorList>
    </citation>
    <scope>NUCLEOTIDE SEQUENCE</scope>
</reference>
<sequence length="35" mass="3953">MPICLSFASKERLFNVVYGSHFYTSHTESSSASLR</sequence>